<dbReference type="Pfam" id="PF11363">
    <property type="entry name" value="DUF3164"/>
    <property type="match status" value="1"/>
</dbReference>
<dbReference type="InterPro" id="IPR021505">
    <property type="entry name" value="Phage_B3_Orf6"/>
</dbReference>
<reference evidence="1 2" key="1">
    <citation type="submission" date="2015-05" db="EMBL/GenBank/DDBJ databases">
        <authorList>
            <person name="Goodhead I."/>
        </authorList>
    </citation>
    <scope>NUCLEOTIDE SEQUENCE [LARGE SCALE GENOMIC DNA]</scope>
    <source>
        <strain evidence="2">morsitans</strain>
    </source>
</reference>
<sequence length="78" mass="8865">MCVEPVDEHRIFDERIQVAKEKIEACITRWSGGADAKLMALVNRAFNVNKQGYIDINSVLSLRDLDITMKTSKRLCVP</sequence>
<organism evidence="1 2">
    <name type="scientific">Sodalis glossinidius (strain morsitans)</name>
    <dbReference type="NCBI Taxonomy" id="343509"/>
    <lineage>
        <taxon>Bacteria</taxon>
        <taxon>Pseudomonadati</taxon>
        <taxon>Pseudomonadota</taxon>
        <taxon>Gammaproteobacteria</taxon>
        <taxon>Enterobacterales</taxon>
        <taxon>Bruguierivoracaceae</taxon>
        <taxon>Sodalis</taxon>
    </lineage>
</organism>
<gene>
    <name evidence="1" type="ORF">SGGMMB4_00776</name>
</gene>
<dbReference type="AlphaFoldDB" id="A0A193QFQ3"/>
<name>A0A193QFQ3_SODGM</name>
<dbReference type="Proteomes" id="UP000245838">
    <property type="component" value="Chromosome sggmmb4_Chromosome"/>
</dbReference>
<protein>
    <submittedName>
        <fullName evidence="1">Uncharacterized protein</fullName>
    </submittedName>
</protein>
<accession>A0A193QFQ3</accession>
<proteinExistence type="predicted"/>
<dbReference type="EMBL" id="LN854557">
    <property type="protein sequence ID" value="CRL43978.1"/>
    <property type="molecule type" value="Genomic_DNA"/>
</dbReference>
<evidence type="ECO:0000313" key="2">
    <source>
        <dbReference type="Proteomes" id="UP000245838"/>
    </source>
</evidence>
<evidence type="ECO:0000313" key="1">
    <source>
        <dbReference type="EMBL" id="CRL43978.1"/>
    </source>
</evidence>